<dbReference type="Ensembl" id="ENSGEVT00005001554.1">
    <property type="protein sequence ID" value="ENSGEVP00005001468.1"/>
    <property type="gene ID" value="ENSGEVG00005001128.1"/>
</dbReference>
<sequence length="214" mass="24107">MPRAWPVSHAGCTWTGLAPEQLPSESLRRSEKMGPVTYFSLCLLCCLIFNPSLAAPSLSAGALAGPCPEGWLSFESNCYGYISQDKTWMQAEVDCQNHLQGSHLASIHNIGETEILSDYIKRHHTEKKPVWIGLSDPHRTLSWKWTDHSLFNYKNWDTNQPDSPGANEHCVVLESPGFQKWHDYPCTDRHAFICKGKPYGRRVAWTRGLPTPGL</sequence>
<name>A0A8C4VIS7_9SAUR</name>
<evidence type="ECO:0000256" key="1">
    <source>
        <dbReference type="ARBA" id="ARBA00004613"/>
    </source>
</evidence>
<dbReference type="FunFam" id="3.10.100.10:FF:000015">
    <property type="entry name" value="C-type lectin Cal"/>
    <property type="match status" value="1"/>
</dbReference>
<dbReference type="PROSITE" id="PS00615">
    <property type="entry name" value="C_TYPE_LECTIN_1"/>
    <property type="match status" value="1"/>
</dbReference>
<dbReference type="AlphaFoldDB" id="A0A8C4VIS7"/>
<dbReference type="Gene3D" id="3.10.100.10">
    <property type="entry name" value="Mannose-Binding Protein A, subunit A"/>
    <property type="match status" value="1"/>
</dbReference>
<dbReference type="SMART" id="SM00034">
    <property type="entry name" value="CLECT"/>
    <property type="match status" value="1"/>
</dbReference>
<protein>
    <submittedName>
        <fullName evidence="6">C-type lectin Cal-like</fullName>
    </submittedName>
</protein>
<evidence type="ECO:0000259" key="5">
    <source>
        <dbReference type="PROSITE" id="PS50041"/>
    </source>
</evidence>
<comment type="subcellular location">
    <subcellularLocation>
        <location evidence="1">Secreted</location>
    </subcellularLocation>
</comment>
<organism evidence="6 7">
    <name type="scientific">Gopherus evgoodei</name>
    <name type="common">Goodes thornscrub tortoise</name>
    <dbReference type="NCBI Taxonomy" id="1825980"/>
    <lineage>
        <taxon>Eukaryota</taxon>
        <taxon>Metazoa</taxon>
        <taxon>Chordata</taxon>
        <taxon>Craniata</taxon>
        <taxon>Vertebrata</taxon>
        <taxon>Euteleostomi</taxon>
        <taxon>Archelosauria</taxon>
        <taxon>Testudinata</taxon>
        <taxon>Testudines</taxon>
        <taxon>Cryptodira</taxon>
        <taxon>Durocryptodira</taxon>
        <taxon>Testudinoidea</taxon>
        <taxon>Testudinidae</taxon>
        <taxon>Gopherus</taxon>
    </lineage>
</organism>
<evidence type="ECO:0000313" key="7">
    <source>
        <dbReference type="Proteomes" id="UP000694390"/>
    </source>
</evidence>
<dbReference type="GO" id="GO:0005576">
    <property type="term" value="C:extracellular region"/>
    <property type="evidence" value="ECO:0007669"/>
    <property type="project" value="UniProtKB-SubCell"/>
</dbReference>
<dbReference type="SUPFAM" id="SSF56436">
    <property type="entry name" value="C-type lectin-like"/>
    <property type="match status" value="1"/>
</dbReference>
<evidence type="ECO:0000256" key="3">
    <source>
        <dbReference type="ARBA" id="ARBA00022734"/>
    </source>
</evidence>
<evidence type="ECO:0000256" key="2">
    <source>
        <dbReference type="ARBA" id="ARBA00022525"/>
    </source>
</evidence>
<keyword evidence="2" id="KW-0964">Secreted</keyword>
<reference evidence="6" key="1">
    <citation type="submission" date="2025-08" db="UniProtKB">
        <authorList>
            <consortium name="Ensembl"/>
        </authorList>
    </citation>
    <scope>IDENTIFICATION</scope>
</reference>
<dbReference type="InterPro" id="IPR001304">
    <property type="entry name" value="C-type_lectin-like"/>
</dbReference>
<gene>
    <name evidence="6" type="primary">LOC115638091</name>
</gene>
<keyword evidence="7" id="KW-1185">Reference proteome</keyword>
<proteinExistence type="predicted"/>
<dbReference type="InterPro" id="IPR050111">
    <property type="entry name" value="C-type_lectin/snaclec_domain"/>
</dbReference>
<dbReference type="Pfam" id="PF00059">
    <property type="entry name" value="Lectin_C"/>
    <property type="match status" value="1"/>
</dbReference>
<dbReference type="PANTHER" id="PTHR22803">
    <property type="entry name" value="MANNOSE, PHOSPHOLIPASE, LECTIN RECEPTOR RELATED"/>
    <property type="match status" value="1"/>
</dbReference>
<keyword evidence="4" id="KW-1015">Disulfide bond</keyword>
<dbReference type="InterPro" id="IPR016187">
    <property type="entry name" value="CTDL_fold"/>
</dbReference>
<dbReference type="PROSITE" id="PS50041">
    <property type="entry name" value="C_TYPE_LECTIN_2"/>
    <property type="match status" value="1"/>
</dbReference>
<dbReference type="Proteomes" id="UP000694390">
    <property type="component" value="Unassembled WGS sequence"/>
</dbReference>
<dbReference type="RefSeq" id="XP_030395564.1">
    <property type="nucleotide sequence ID" value="XM_030539704.1"/>
</dbReference>
<keyword evidence="3" id="KW-0430">Lectin</keyword>
<feature type="domain" description="C-type lectin" evidence="5">
    <location>
        <begin position="74"/>
        <end position="195"/>
    </location>
</feature>
<evidence type="ECO:0000256" key="4">
    <source>
        <dbReference type="ARBA" id="ARBA00023157"/>
    </source>
</evidence>
<dbReference type="InterPro" id="IPR018378">
    <property type="entry name" value="C-type_lectin_CS"/>
</dbReference>
<accession>A0A8C4VIS7</accession>
<reference evidence="6" key="2">
    <citation type="submission" date="2025-09" db="UniProtKB">
        <authorList>
            <consortium name="Ensembl"/>
        </authorList>
    </citation>
    <scope>IDENTIFICATION</scope>
</reference>
<dbReference type="GeneID" id="115638091"/>
<dbReference type="GO" id="GO:0030246">
    <property type="term" value="F:carbohydrate binding"/>
    <property type="evidence" value="ECO:0007669"/>
    <property type="project" value="UniProtKB-KW"/>
</dbReference>
<dbReference type="InterPro" id="IPR016186">
    <property type="entry name" value="C-type_lectin-like/link_sf"/>
</dbReference>
<dbReference type="GeneTree" id="ENSGT00940000161814"/>
<dbReference type="PRINTS" id="PR01504">
    <property type="entry name" value="PNCREATITSAP"/>
</dbReference>
<evidence type="ECO:0000313" key="6">
    <source>
        <dbReference type="Ensembl" id="ENSGEVP00005001468.1"/>
    </source>
</evidence>